<evidence type="ECO:0000313" key="5">
    <source>
        <dbReference type="Proteomes" id="UP000215155"/>
    </source>
</evidence>
<reference evidence="4 5" key="1">
    <citation type="submission" date="2017-07" db="EMBL/GenBank/DDBJ databases">
        <title>Draft genome sequence of Prevotella copri isolated from the gut of healthy adult Indian.</title>
        <authorList>
            <person name="Das B."/>
            <person name="Bag S."/>
            <person name="Ghosh T.S."/>
        </authorList>
    </citation>
    <scope>NUCLEOTIDE SEQUENCE [LARGE SCALE GENOMIC DNA]</scope>
    <source>
        <strain evidence="4 5">Indica</strain>
    </source>
</reference>
<dbReference type="EMBL" id="VZAH01000086">
    <property type="protein sequence ID" value="MQP14523.1"/>
    <property type="molecule type" value="Genomic_DNA"/>
</dbReference>
<dbReference type="OrthoDB" id="1070384at2"/>
<evidence type="ECO:0000313" key="7">
    <source>
        <dbReference type="Proteomes" id="UP000477980"/>
    </source>
</evidence>
<keyword evidence="1" id="KW-1133">Transmembrane helix</keyword>
<accession>A0A229I6T5</accession>
<dbReference type="RefSeq" id="WP_089543573.1">
    <property type="nucleotide sequence ID" value="NZ_CABOGV010000006.1"/>
</dbReference>
<comment type="caution">
    <text evidence="3">The sequence shown here is derived from an EMBL/GenBank/DDBJ whole genome shotgun (WGS) entry which is preliminary data.</text>
</comment>
<feature type="transmembrane region" description="Helical" evidence="1">
    <location>
        <begin position="63"/>
        <end position="83"/>
    </location>
</feature>
<keyword evidence="1" id="KW-0472">Membrane</keyword>
<dbReference type="Proteomes" id="UP000477980">
    <property type="component" value="Unassembled WGS sequence"/>
</dbReference>
<evidence type="ECO:0000313" key="2">
    <source>
        <dbReference type="EMBL" id="MQO09803.1"/>
    </source>
</evidence>
<gene>
    <name evidence="4" type="ORF">CFT61_06120</name>
    <name evidence="3" type="ORF">F7D25_08900</name>
    <name evidence="2" type="ORF">F7D57_08775</name>
</gene>
<dbReference type="EMBL" id="VZBP01000117">
    <property type="protein sequence ID" value="MQO09803.1"/>
    <property type="molecule type" value="Genomic_DNA"/>
</dbReference>
<evidence type="ECO:0000313" key="3">
    <source>
        <dbReference type="EMBL" id="MQP14523.1"/>
    </source>
</evidence>
<proteinExistence type="predicted"/>
<protein>
    <submittedName>
        <fullName evidence="3">Uncharacterized protein</fullName>
    </submittedName>
</protein>
<reference evidence="6 7" key="2">
    <citation type="submission" date="2019-09" db="EMBL/GenBank/DDBJ databases">
        <title>Distinct polysaccharide growth profiles of human intestinal Prevotella copri isolates.</title>
        <authorList>
            <person name="Fehlner-Peach H."/>
            <person name="Magnabosco C."/>
            <person name="Raghavan V."/>
            <person name="Scher J.U."/>
            <person name="Tett A."/>
            <person name="Cox L.M."/>
            <person name="Gottsegen C."/>
            <person name="Watters A."/>
            <person name="Wiltshire- Gordon J.D."/>
            <person name="Segata N."/>
            <person name="Bonneau R."/>
            <person name="Littman D.R."/>
        </authorList>
    </citation>
    <scope>NUCLEOTIDE SEQUENCE [LARGE SCALE GENOMIC DNA]</scope>
    <source>
        <strain evidence="6">iA624</strain>
        <strain evidence="2">IA624</strain>
        <strain evidence="7">iAA917</strain>
        <strain evidence="3">IAA917</strain>
    </source>
</reference>
<name>A0A229I6T5_9BACT</name>
<evidence type="ECO:0000313" key="4">
    <source>
        <dbReference type="EMBL" id="OXL44483.1"/>
    </source>
</evidence>
<dbReference type="Proteomes" id="UP000405805">
    <property type="component" value="Unassembled WGS sequence"/>
</dbReference>
<organism evidence="3 7">
    <name type="scientific">Segatella copri</name>
    <dbReference type="NCBI Taxonomy" id="165179"/>
    <lineage>
        <taxon>Bacteria</taxon>
        <taxon>Pseudomonadati</taxon>
        <taxon>Bacteroidota</taxon>
        <taxon>Bacteroidia</taxon>
        <taxon>Bacteroidales</taxon>
        <taxon>Prevotellaceae</taxon>
        <taxon>Segatella</taxon>
    </lineage>
</organism>
<evidence type="ECO:0000313" key="6">
    <source>
        <dbReference type="Proteomes" id="UP000405805"/>
    </source>
</evidence>
<dbReference type="Proteomes" id="UP000215155">
    <property type="component" value="Unassembled WGS sequence"/>
</dbReference>
<dbReference type="EMBL" id="NMPZ01000007">
    <property type="protein sequence ID" value="OXL44483.1"/>
    <property type="molecule type" value="Genomic_DNA"/>
</dbReference>
<dbReference type="AlphaFoldDB" id="A0A229I6T5"/>
<evidence type="ECO:0000256" key="1">
    <source>
        <dbReference type="SAM" id="Phobius"/>
    </source>
</evidence>
<sequence>MEKEFEEYWSAHSKRMLLNAPGNLRQEYLESTKLDTPMDWVCYILPVAAGILIQPHVNLKSEVLSWAIILLIVVVLFVLLQMVKPFFQKKKSTIQAIDQIKQYYYERYKKYGLDKMEPWN</sequence>
<keyword evidence="1" id="KW-0812">Transmembrane</keyword>